<dbReference type="PANTHER" id="PTHR24171">
    <property type="entry name" value="ANKYRIN REPEAT DOMAIN-CONTAINING PROTEIN 39-RELATED"/>
    <property type="match status" value="1"/>
</dbReference>
<organism evidence="4 5">
    <name type="scientific">Corynebacterium tapiri</name>
    <dbReference type="NCBI Taxonomy" id="1448266"/>
    <lineage>
        <taxon>Bacteria</taxon>
        <taxon>Bacillati</taxon>
        <taxon>Actinomycetota</taxon>
        <taxon>Actinomycetes</taxon>
        <taxon>Mycobacteriales</taxon>
        <taxon>Corynebacteriaceae</taxon>
        <taxon>Corynebacterium</taxon>
    </lineage>
</organism>
<keyword evidence="2 3" id="KW-0040">ANK repeat</keyword>
<dbReference type="InterPro" id="IPR036770">
    <property type="entry name" value="Ankyrin_rpt-contain_sf"/>
</dbReference>
<dbReference type="SUPFAM" id="SSF48403">
    <property type="entry name" value="Ankyrin repeat"/>
    <property type="match status" value="1"/>
</dbReference>
<dbReference type="PROSITE" id="PS50088">
    <property type="entry name" value="ANK_REPEAT"/>
    <property type="match status" value="2"/>
</dbReference>
<evidence type="ECO:0000256" key="2">
    <source>
        <dbReference type="ARBA" id="ARBA00023043"/>
    </source>
</evidence>
<name>A0A5C4U2A6_9CORY</name>
<evidence type="ECO:0000313" key="5">
    <source>
        <dbReference type="Proteomes" id="UP000312032"/>
    </source>
</evidence>
<dbReference type="InterPro" id="IPR002110">
    <property type="entry name" value="Ankyrin_rpt"/>
</dbReference>
<dbReference type="AlphaFoldDB" id="A0A5C4U2A6"/>
<evidence type="ECO:0000313" key="4">
    <source>
        <dbReference type="EMBL" id="TNL96624.1"/>
    </source>
</evidence>
<reference evidence="4 5" key="1">
    <citation type="submission" date="2019-06" db="EMBL/GenBank/DDBJ databases">
        <authorList>
            <person name="Li J."/>
        </authorList>
    </citation>
    <scope>NUCLEOTIDE SEQUENCE [LARGE SCALE GENOMIC DNA]</scope>
    <source>
        <strain evidence="4 5">LMG 28165</strain>
    </source>
</reference>
<accession>A0A5C4U2A6</accession>
<feature type="repeat" description="ANK" evidence="3">
    <location>
        <begin position="44"/>
        <end position="76"/>
    </location>
</feature>
<keyword evidence="5" id="KW-1185">Reference proteome</keyword>
<proteinExistence type="predicted"/>
<sequence>MTSQPLDSDVQDLVIRLFSMARQGQLALVDYIRAGVDPNLMNEDGNTFIMLAAYNGHAELVSQLAAVGADVDKLNNRGQSPLAGAVFKKEPAVIRALLAAGADADAGHPSANATAEMFGVDLEALA</sequence>
<protein>
    <submittedName>
        <fullName evidence="4">Ankyrin repeat domain-containing protein</fullName>
    </submittedName>
</protein>
<gene>
    <name evidence="4" type="ORF">FHE74_07970</name>
</gene>
<feature type="repeat" description="ANK" evidence="3">
    <location>
        <begin position="77"/>
        <end position="109"/>
    </location>
</feature>
<evidence type="ECO:0000256" key="1">
    <source>
        <dbReference type="ARBA" id="ARBA00022737"/>
    </source>
</evidence>
<dbReference type="EMBL" id="VDHJ01000010">
    <property type="protein sequence ID" value="TNL96624.1"/>
    <property type="molecule type" value="Genomic_DNA"/>
</dbReference>
<dbReference type="Pfam" id="PF12796">
    <property type="entry name" value="Ank_2"/>
    <property type="match status" value="1"/>
</dbReference>
<dbReference type="PROSITE" id="PS50297">
    <property type="entry name" value="ANK_REP_REGION"/>
    <property type="match status" value="2"/>
</dbReference>
<dbReference type="SMART" id="SM00248">
    <property type="entry name" value="ANK"/>
    <property type="match status" value="2"/>
</dbReference>
<evidence type="ECO:0000256" key="3">
    <source>
        <dbReference type="PROSITE-ProRule" id="PRU00023"/>
    </source>
</evidence>
<keyword evidence="1" id="KW-0677">Repeat</keyword>
<dbReference type="Gene3D" id="1.25.40.20">
    <property type="entry name" value="Ankyrin repeat-containing domain"/>
    <property type="match status" value="1"/>
</dbReference>
<dbReference type="RefSeq" id="WP_139465978.1">
    <property type="nucleotide sequence ID" value="NZ_VDHJ01000010.1"/>
</dbReference>
<dbReference type="Proteomes" id="UP000312032">
    <property type="component" value="Unassembled WGS sequence"/>
</dbReference>
<dbReference type="OrthoDB" id="306540at2"/>
<comment type="caution">
    <text evidence="4">The sequence shown here is derived from an EMBL/GenBank/DDBJ whole genome shotgun (WGS) entry which is preliminary data.</text>
</comment>